<accession>A0A8J8MNE0</accession>
<proteinExistence type="predicted"/>
<gene>
    <name evidence="5" type="ORF">HZI73_23065</name>
</gene>
<feature type="domain" description="SLH" evidence="4">
    <location>
        <begin position="706"/>
        <end position="765"/>
    </location>
</feature>
<feature type="chain" id="PRO_5035323914" evidence="3">
    <location>
        <begin position="26"/>
        <end position="826"/>
    </location>
</feature>
<keyword evidence="3" id="KW-0732">Signal</keyword>
<dbReference type="PANTHER" id="PTHR43308">
    <property type="entry name" value="OUTER MEMBRANE PROTEIN ALPHA-RELATED"/>
    <property type="match status" value="1"/>
</dbReference>
<dbReference type="Pfam" id="PF00395">
    <property type="entry name" value="SLH"/>
    <property type="match status" value="3"/>
</dbReference>
<feature type="domain" description="SLH" evidence="4">
    <location>
        <begin position="770"/>
        <end position="826"/>
    </location>
</feature>
<sequence length="826" mass="88426">MRHVKKLVALVIAVTMLVIPVSVNAATLEEQLVAKFVATVQGMSTDAKEGLVVTVEAFLKADDKASMKQVVTDMYNQLLEGQKQRFNTYLEVTSAMDMISELADYVETQTGDLSSDIANLRGHLGLSGGTTPSNTFAEALNARNFGTALSTAGLTVDKIGASITKIAGLYDDLQTYKNLHSIGYGDIKIVNLNTTNNQMFINSGGMTTFIGTIETVKKEPIENKETFTNAFNVVIAEYNTGQNRVAIAYLLDNYSFIYRYSTGGGGNDPGTDPTPTPTPGGDTGTPVTSDPELDKITEDLANGNLDDNEVADKVAEVVDKVVDSLDNVTDQNGAYAALKSVSAVLESTEKVINALDDEEAVAEVVEQVAETLDSTITALEFITNSSSVTLKAKALIADVAKINNVVTDDEQGLALEEAALELAEVAIEKSGIASVSDDKVKVQDGKATADLSTYDYAYRLSKVKDTAKDMEKLLVDSKIDGNRELAVSLTLQVPATQENVEIALPDLEDAFEAVDMVKVETETAAFTVGVETFTSTKDIVLSADTVATTQLSATQKAALPSGVKNVIDLNATVAGEQVTTFGQAIQVTVPYTLSSGQDPEKVSFYLLTDEGTIEKVAGKYDPATGQVTVSRKHFSKYFVNVSNDTFGDIGSVEWARQAIEVLAGKGIINGKGDDVFAPKAKITRAEFVALISRMLQLEANDSVLPFDDVDTSKWYAQDVAAAYQNGIIAGKSSNAFAPMATITRQEAAKVINNALNHVGIKSETDSSLIDDKFVDMSSIANWADDAIATVYREGIIKGKPGNVFDPSGDATRAEVAMMVYKLYFLY</sequence>
<dbReference type="RefSeq" id="WP_212695694.1">
    <property type="nucleotide sequence ID" value="NZ_CP058649.1"/>
</dbReference>
<organism evidence="5 6">
    <name type="scientific">Vallitalea pronyensis</name>
    <dbReference type="NCBI Taxonomy" id="1348613"/>
    <lineage>
        <taxon>Bacteria</taxon>
        <taxon>Bacillati</taxon>
        <taxon>Bacillota</taxon>
        <taxon>Clostridia</taxon>
        <taxon>Lachnospirales</taxon>
        <taxon>Vallitaleaceae</taxon>
        <taxon>Vallitalea</taxon>
    </lineage>
</organism>
<feature type="region of interest" description="Disordered" evidence="2">
    <location>
        <begin position="265"/>
        <end position="291"/>
    </location>
</feature>
<feature type="domain" description="SLH" evidence="4">
    <location>
        <begin position="642"/>
        <end position="705"/>
    </location>
</feature>
<evidence type="ECO:0000256" key="3">
    <source>
        <dbReference type="SAM" id="SignalP"/>
    </source>
</evidence>
<evidence type="ECO:0000313" key="6">
    <source>
        <dbReference type="Proteomes" id="UP000683246"/>
    </source>
</evidence>
<dbReference type="KEGG" id="vpy:HZI73_23065"/>
<dbReference type="Proteomes" id="UP000683246">
    <property type="component" value="Chromosome"/>
</dbReference>
<dbReference type="InterPro" id="IPR001119">
    <property type="entry name" value="SLH_dom"/>
</dbReference>
<protein>
    <submittedName>
        <fullName evidence="5">S-layer homology domain-containing protein</fullName>
    </submittedName>
</protein>
<keyword evidence="6" id="KW-1185">Reference proteome</keyword>
<dbReference type="PROSITE" id="PS51272">
    <property type="entry name" value="SLH"/>
    <property type="match status" value="3"/>
</dbReference>
<keyword evidence="1" id="KW-0677">Repeat</keyword>
<reference evidence="5" key="1">
    <citation type="submission" date="2020-07" db="EMBL/GenBank/DDBJ databases">
        <title>Vallitalea pronyensis genome.</title>
        <authorList>
            <person name="Postec A."/>
        </authorList>
    </citation>
    <scope>NUCLEOTIDE SEQUENCE</scope>
    <source>
        <strain evidence="5">FatNI3</strain>
    </source>
</reference>
<dbReference type="EMBL" id="CP058649">
    <property type="protein sequence ID" value="QUI24995.1"/>
    <property type="molecule type" value="Genomic_DNA"/>
</dbReference>
<evidence type="ECO:0000313" key="5">
    <source>
        <dbReference type="EMBL" id="QUI24995.1"/>
    </source>
</evidence>
<dbReference type="InterPro" id="IPR051465">
    <property type="entry name" value="Cell_Envelope_Struct_Comp"/>
</dbReference>
<feature type="signal peptide" evidence="3">
    <location>
        <begin position="1"/>
        <end position="25"/>
    </location>
</feature>
<evidence type="ECO:0000256" key="1">
    <source>
        <dbReference type="ARBA" id="ARBA00022737"/>
    </source>
</evidence>
<dbReference type="PANTHER" id="PTHR43308:SF5">
    <property type="entry name" value="S-LAYER PROTEIN _ PEPTIDOGLYCAN ENDO-BETA-N-ACETYLGLUCOSAMINIDASE"/>
    <property type="match status" value="1"/>
</dbReference>
<dbReference type="AlphaFoldDB" id="A0A8J8MNE0"/>
<evidence type="ECO:0000259" key="4">
    <source>
        <dbReference type="PROSITE" id="PS51272"/>
    </source>
</evidence>
<evidence type="ECO:0000256" key="2">
    <source>
        <dbReference type="SAM" id="MobiDB-lite"/>
    </source>
</evidence>
<name>A0A8J8MNE0_9FIRM</name>